<dbReference type="Gene3D" id="2.40.10.170">
    <property type="match status" value="1"/>
</dbReference>
<dbReference type="InterPro" id="IPR041471">
    <property type="entry name" value="UvrB_inter"/>
</dbReference>
<dbReference type="InterPro" id="IPR004576">
    <property type="entry name" value="Mfd"/>
</dbReference>
<protein>
    <recommendedName>
        <fullName evidence="9">Transcription-repair-coupling factor</fullName>
        <shortName evidence="9">TRCF</shortName>
        <ecNumber evidence="9">3.6.4.-</ecNumber>
    </recommendedName>
</protein>
<dbReference type="SMART" id="SM00982">
    <property type="entry name" value="TRCF"/>
    <property type="match status" value="1"/>
</dbReference>
<dbReference type="SMART" id="SM01058">
    <property type="entry name" value="CarD_TRCF"/>
    <property type="match status" value="1"/>
</dbReference>
<dbReference type="PANTHER" id="PTHR47964:SF1">
    <property type="entry name" value="ATP-DEPENDENT DNA HELICASE HOMOLOG RECG, CHLOROPLASTIC"/>
    <property type="match status" value="1"/>
</dbReference>
<dbReference type="EMBL" id="JACNJD010000187">
    <property type="protein sequence ID" value="MBC8177120.1"/>
    <property type="molecule type" value="Genomic_DNA"/>
</dbReference>
<dbReference type="AlphaFoldDB" id="A0A8J6MYQ0"/>
<dbReference type="InterPro" id="IPR001650">
    <property type="entry name" value="Helicase_C-like"/>
</dbReference>
<dbReference type="InterPro" id="IPR014001">
    <property type="entry name" value="Helicase_ATP-bd"/>
</dbReference>
<dbReference type="HAMAP" id="MF_00969">
    <property type="entry name" value="TRCF"/>
    <property type="match status" value="1"/>
</dbReference>
<dbReference type="InterPro" id="IPR037235">
    <property type="entry name" value="TRCF-like_C_D7"/>
</dbReference>
<keyword evidence="5" id="KW-0347">Helicase</keyword>
<evidence type="ECO:0000256" key="9">
    <source>
        <dbReference type="HAMAP-Rule" id="MF_00969"/>
    </source>
</evidence>
<comment type="caution">
    <text evidence="12">The sequence shown here is derived from an EMBL/GenBank/DDBJ whole genome shotgun (WGS) entry which is preliminary data.</text>
</comment>
<evidence type="ECO:0000256" key="8">
    <source>
        <dbReference type="ARBA" id="ARBA00023204"/>
    </source>
</evidence>
<dbReference type="GO" id="GO:0005737">
    <property type="term" value="C:cytoplasm"/>
    <property type="evidence" value="ECO:0007669"/>
    <property type="project" value="UniProtKB-SubCell"/>
</dbReference>
<dbReference type="GO" id="GO:0006355">
    <property type="term" value="P:regulation of DNA-templated transcription"/>
    <property type="evidence" value="ECO:0007669"/>
    <property type="project" value="UniProtKB-UniRule"/>
</dbReference>
<dbReference type="PANTHER" id="PTHR47964">
    <property type="entry name" value="ATP-DEPENDENT DNA HELICASE HOMOLOG RECG, CHLOROPLASTIC"/>
    <property type="match status" value="1"/>
</dbReference>
<keyword evidence="3 9" id="KW-0227">DNA damage</keyword>
<dbReference type="Pfam" id="PF03461">
    <property type="entry name" value="TRCF"/>
    <property type="match status" value="1"/>
</dbReference>
<dbReference type="InterPro" id="IPR027417">
    <property type="entry name" value="P-loop_NTPase"/>
</dbReference>
<dbReference type="GO" id="GO:0016787">
    <property type="term" value="F:hydrolase activity"/>
    <property type="evidence" value="ECO:0007669"/>
    <property type="project" value="UniProtKB-KW"/>
</dbReference>
<evidence type="ECO:0000313" key="13">
    <source>
        <dbReference type="Proteomes" id="UP000650524"/>
    </source>
</evidence>
<evidence type="ECO:0000259" key="11">
    <source>
        <dbReference type="PROSITE" id="PS51194"/>
    </source>
</evidence>
<dbReference type="InterPro" id="IPR003711">
    <property type="entry name" value="CarD-like/TRCF_RID"/>
</dbReference>
<evidence type="ECO:0000313" key="12">
    <source>
        <dbReference type="EMBL" id="MBC8177120.1"/>
    </source>
</evidence>
<sequence>MSDHQNQHVDNLKKWINRGITSMAVFGLSGSAQSYFFSEVLADLDRPCLVILPERKDAERFYKELQFFMGGPPTGDGSPALRLHQFFPYDMSPLTGLSPHRELITRRIRALYALTSDNNPVVITSVEALCFRIIPKESLLNSLEYFETGEEVDRELFLRQLEINGYQRTSLVEERGDYSVRGGVIDIFSPLYPMPVRLEFWGDRLESIRQFDPISQRSMNQSKEMILLPAGEIVMDEPNISRARSMGRLPRQPENGMGFPGQEAWLNHFYPHLDTLLEYLPENGIITFIDPHRMESNGRKIEKKFYKDEERFREESAQKGAPFPDIDGVFVPFSEMAQQFEEYQRIELAELNLRKEEVPGKTTEAIDGLKSIEIRGHFQVEVDLEVRLAKKGRVSMAPFVNRIASWLQAGSRVVITCSTEQQANRLKEILANYDLHVTGIARGWDKIPETAGLTLCLGRLPQGFTWPDMGLYVVSEDEIFGPKRAMRRQKKRGRKGGLSWSSFSQLKAGDLVVHEDHGIGRYGGLLAMEIAHKMNDFILVEYANNSRLYIPADRVSILQKYAGAGEENPRLDQLGGYSWSITKQKAKKSVSKIARQLVELYALRKYRKGHAFSPPDHYYREFESTFEHEETDDQIKAIEDVLDDLASEQPMDRLICGDVGFGKTEVAIRAAFKIVADGKQVAFLVPTTVLAEQHFETFKKRMAPYSIEVGVLSRFKTRAQQTEVIGRLRSGRINVLIGTHRILQKDVKFADVGLVIIDEEQRFGVRQKEALKKYRALVDVLAITATPVPRTLQMSMVGVRDLSIIETPPQDRLAIETYLSPYDEPLIIRAIESELERGGQTFFVHNRVRTIDHMADQLRRMVPRARIAVAHGQMKSKELEETMMRFLRREIDLLVCTTIIESGLDIPSANTIIINQADRLGLAQIYQLRGRVGRAKEKAYAYLIISNDSVLTRDAEKRLKALMDFSSLGAGFNLAMHDLRIRGGGNILGFSQSGHISAIGYELYVKLIERAVTELKGEEWEDDINPEINIDIPSYLPESYVMDTDVRLNIYRRLSNLLEKTELEEITKEIRDRFGSPPTEVVNLFGLMSIRLLLKRLRISKLDLVRNSLTLTLPEETHIDTEELIRMINARPNKFRLLPNSKLKIHTGPFSFPDDFPKIEQAVEMLDFKTERINGASEKLGVAH</sequence>
<dbReference type="Pfam" id="PF00270">
    <property type="entry name" value="DEAD"/>
    <property type="match status" value="1"/>
</dbReference>
<reference evidence="12 13" key="1">
    <citation type="submission" date="2020-08" db="EMBL/GenBank/DDBJ databases">
        <title>Bridging the membrane lipid divide: bacteria of the FCB group superphylum have the potential to synthesize archaeal ether lipids.</title>
        <authorList>
            <person name="Villanueva L."/>
            <person name="Von Meijenfeldt F.A.B."/>
            <person name="Westbye A.B."/>
            <person name="Yadav S."/>
            <person name="Hopmans E.C."/>
            <person name="Dutilh B.E."/>
            <person name="Sinninghe Damste J.S."/>
        </authorList>
    </citation>
    <scope>NUCLEOTIDE SEQUENCE [LARGE SCALE GENOMIC DNA]</scope>
    <source>
        <strain evidence="12">NIOZ-UU27</strain>
    </source>
</reference>
<dbReference type="SMART" id="SM00487">
    <property type="entry name" value="DEXDc"/>
    <property type="match status" value="1"/>
</dbReference>
<gene>
    <name evidence="9 12" type="primary">mfd</name>
    <name evidence="12" type="ORF">H8E19_06900</name>
</gene>
<dbReference type="InterPro" id="IPR036101">
    <property type="entry name" value="CarD-like/TRCF_RID_sf"/>
</dbReference>
<dbReference type="PROSITE" id="PS51194">
    <property type="entry name" value="HELICASE_CTER"/>
    <property type="match status" value="1"/>
</dbReference>
<dbReference type="GO" id="GO:0003684">
    <property type="term" value="F:damaged DNA binding"/>
    <property type="evidence" value="ECO:0007669"/>
    <property type="project" value="InterPro"/>
</dbReference>
<comment type="similarity">
    <text evidence="9">In the C-terminal section; belongs to the helicase family. RecG subfamily.</text>
</comment>
<feature type="domain" description="Helicase ATP-binding" evidence="10">
    <location>
        <begin position="644"/>
        <end position="805"/>
    </location>
</feature>
<keyword evidence="8 9" id="KW-0234">DNA repair</keyword>
<dbReference type="SUPFAM" id="SSF52540">
    <property type="entry name" value="P-loop containing nucleoside triphosphate hydrolases"/>
    <property type="match status" value="4"/>
</dbReference>
<evidence type="ECO:0000256" key="7">
    <source>
        <dbReference type="ARBA" id="ARBA00023125"/>
    </source>
</evidence>
<comment type="subcellular location">
    <subcellularLocation>
        <location evidence="9">Cytoplasm</location>
    </subcellularLocation>
</comment>
<dbReference type="CDD" id="cd17991">
    <property type="entry name" value="DEXHc_TRCF"/>
    <property type="match status" value="1"/>
</dbReference>
<dbReference type="Gene3D" id="3.40.50.300">
    <property type="entry name" value="P-loop containing nucleotide triphosphate hydrolases"/>
    <property type="match status" value="2"/>
</dbReference>
<name>A0A8J6MYQ0_9DELT</name>
<dbReference type="SUPFAM" id="SSF141259">
    <property type="entry name" value="CarD-like"/>
    <property type="match status" value="1"/>
</dbReference>
<dbReference type="Gene3D" id="3.40.50.11140">
    <property type="match status" value="1"/>
</dbReference>
<dbReference type="GO" id="GO:0003678">
    <property type="term" value="F:DNA helicase activity"/>
    <property type="evidence" value="ECO:0007669"/>
    <property type="project" value="TreeGrafter"/>
</dbReference>
<dbReference type="EC" id="3.6.4.-" evidence="9"/>
<evidence type="ECO:0000256" key="3">
    <source>
        <dbReference type="ARBA" id="ARBA00022763"/>
    </source>
</evidence>
<dbReference type="GO" id="GO:0000716">
    <property type="term" value="P:transcription-coupled nucleotide-excision repair, DNA damage recognition"/>
    <property type="evidence" value="ECO:0007669"/>
    <property type="project" value="UniProtKB-UniRule"/>
</dbReference>
<keyword evidence="1 9" id="KW-0963">Cytoplasm</keyword>
<evidence type="ECO:0000259" key="10">
    <source>
        <dbReference type="PROSITE" id="PS51192"/>
    </source>
</evidence>
<keyword evidence="4 9" id="KW-0378">Hydrolase</keyword>
<dbReference type="InterPro" id="IPR005118">
    <property type="entry name" value="TRCF_C"/>
</dbReference>
<dbReference type="Gene3D" id="3.40.50.11180">
    <property type="match status" value="1"/>
</dbReference>
<keyword evidence="7 9" id="KW-0238">DNA-binding</keyword>
<organism evidence="12 13">
    <name type="scientific">Candidatus Desulfacyla euxinica</name>
    <dbReference type="NCBI Taxonomy" id="2841693"/>
    <lineage>
        <taxon>Bacteria</taxon>
        <taxon>Deltaproteobacteria</taxon>
        <taxon>Candidatus Desulfacyla</taxon>
    </lineage>
</organism>
<dbReference type="InterPro" id="IPR047112">
    <property type="entry name" value="RecG/Mfd"/>
</dbReference>
<comment type="function">
    <text evidence="9">Couples transcription and DNA repair by recognizing RNA polymerase (RNAP) stalled at DNA lesions. Mediates ATP-dependent release of RNAP and its truncated transcript from the DNA, and recruitment of nucleotide excision repair machinery to the damaged site.</text>
</comment>
<dbReference type="PROSITE" id="PS51192">
    <property type="entry name" value="HELICASE_ATP_BIND_1"/>
    <property type="match status" value="1"/>
</dbReference>
<evidence type="ECO:0000256" key="1">
    <source>
        <dbReference type="ARBA" id="ARBA00022490"/>
    </source>
</evidence>
<dbReference type="GO" id="GO:0005524">
    <property type="term" value="F:ATP binding"/>
    <property type="evidence" value="ECO:0007669"/>
    <property type="project" value="UniProtKB-UniRule"/>
</dbReference>
<proteinExistence type="inferred from homology"/>
<dbReference type="Pfam" id="PF02559">
    <property type="entry name" value="CarD_TRCF_RID"/>
    <property type="match status" value="1"/>
</dbReference>
<dbReference type="Gene3D" id="3.90.1150.50">
    <property type="entry name" value="Transcription-repair-coupling factor, D7 domain"/>
    <property type="match status" value="1"/>
</dbReference>
<keyword evidence="2 9" id="KW-0547">Nucleotide-binding</keyword>
<dbReference type="Proteomes" id="UP000650524">
    <property type="component" value="Unassembled WGS sequence"/>
</dbReference>
<accession>A0A8J6MYQ0</accession>
<dbReference type="SMART" id="SM00490">
    <property type="entry name" value="HELICc"/>
    <property type="match status" value="1"/>
</dbReference>
<dbReference type="Gene3D" id="3.30.2060.10">
    <property type="entry name" value="Penicillin-binding protein 1b domain"/>
    <property type="match status" value="1"/>
</dbReference>
<comment type="similarity">
    <text evidence="9">In the N-terminal section; belongs to the UvrB family.</text>
</comment>
<feature type="domain" description="Helicase C-terminal" evidence="11">
    <location>
        <begin position="823"/>
        <end position="980"/>
    </location>
</feature>
<dbReference type="InterPro" id="IPR011545">
    <property type="entry name" value="DEAD/DEAH_box_helicase_dom"/>
</dbReference>
<evidence type="ECO:0000256" key="5">
    <source>
        <dbReference type="ARBA" id="ARBA00022806"/>
    </source>
</evidence>
<evidence type="ECO:0000256" key="2">
    <source>
        <dbReference type="ARBA" id="ARBA00022741"/>
    </source>
</evidence>
<dbReference type="SUPFAM" id="SSF143517">
    <property type="entry name" value="TRCF domain-like"/>
    <property type="match status" value="1"/>
</dbReference>
<keyword evidence="6 9" id="KW-0067">ATP-binding</keyword>
<dbReference type="Pfam" id="PF00271">
    <property type="entry name" value="Helicase_C"/>
    <property type="match status" value="1"/>
</dbReference>
<dbReference type="Pfam" id="PF17757">
    <property type="entry name" value="UvrB_inter"/>
    <property type="match status" value="1"/>
</dbReference>
<evidence type="ECO:0000256" key="6">
    <source>
        <dbReference type="ARBA" id="ARBA00022840"/>
    </source>
</evidence>
<evidence type="ECO:0000256" key="4">
    <source>
        <dbReference type="ARBA" id="ARBA00022801"/>
    </source>
</evidence>
<dbReference type="NCBIfam" id="TIGR00580">
    <property type="entry name" value="mfd"/>
    <property type="match status" value="1"/>
</dbReference>